<dbReference type="GO" id="GO:0000978">
    <property type="term" value="F:RNA polymerase II cis-regulatory region sequence-specific DNA binding"/>
    <property type="evidence" value="ECO:0007669"/>
    <property type="project" value="TreeGrafter"/>
</dbReference>
<keyword evidence="11" id="KW-0804">Transcription</keyword>
<dbReference type="PROSITE" id="PS51421">
    <property type="entry name" value="RAS"/>
    <property type="match status" value="1"/>
</dbReference>
<evidence type="ECO:0000259" key="15">
    <source>
        <dbReference type="PROSITE" id="PS50157"/>
    </source>
</evidence>
<evidence type="ECO:0000256" key="10">
    <source>
        <dbReference type="ARBA" id="ARBA00023125"/>
    </source>
</evidence>
<dbReference type="PANTHER" id="PTHR23235">
    <property type="entry name" value="KRUEPPEL-LIKE TRANSCRIPTION FACTOR"/>
    <property type="match status" value="1"/>
</dbReference>
<evidence type="ECO:0000256" key="12">
    <source>
        <dbReference type="ARBA" id="ARBA00023242"/>
    </source>
</evidence>
<dbReference type="PANTHER" id="PTHR23235:SF60">
    <property type="entry name" value="STRIPE, ISOFORM D"/>
    <property type="match status" value="1"/>
</dbReference>
<dbReference type="GO" id="GO:0005737">
    <property type="term" value="C:cytoplasm"/>
    <property type="evidence" value="ECO:0007669"/>
    <property type="project" value="UniProtKB-SubCell"/>
</dbReference>
<dbReference type="Proteomes" id="UP000095280">
    <property type="component" value="Unplaced"/>
</dbReference>
<evidence type="ECO:0000256" key="1">
    <source>
        <dbReference type="ARBA" id="ARBA00004123"/>
    </source>
</evidence>
<dbReference type="InterPro" id="IPR001806">
    <property type="entry name" value="Small_GTPase"/>
</dbReference>
<reference evidence="17" key="1">
    <citation type="submission" date="2016-11" db="UniProtKB">
        <authorList>
            <consortium name="WormBaseParasite"/>
        </authorList>
    </citation>
    <scope>IDENTIFICATION</scope>
</reference>
<dbReference type="WBParaSite" id="maker-uti_cns_0007962-snap-gene-0.2-mRNA-1">
    <property type="protein sequence ID" value="maker-uti_cns_0007962-snap-gene-0.2-mRNA-1"/>
    <property type="gene ID" value="maker-uti_cns_0007962-snap-gene-0.2"/>
</dbReference>
<evidence type="ECO:0000256" key="8">
    <source>
        <dbReference type="ARBA" id="ARBA00022833"/>
    </source>
</evidence>
<dbReference type="InterPro" id="IPR036236">
    <property type="entry name" value="Znf_C2H2_sf"/>
</dbReference>
<dbReference type="Pfam" id="PF00096">
    <property type="entry name" value="zf-C2H2"/>
    <property type="match status" value="2"/>
</dbReference>
<evidence type="ECO:0000256" key="13">
    <source>
        <dbReference type="PROSITE-ProRule" id="PRU00042"/>
    </source>
</evidence>
<dbReference type="Gene3D" id="3.30.160.60">
    <property type="entry name" value="Classic Zinc Finger"/>
    <property type="match status" value="2"/>
</dbReference>
<keyword evidence="7 13" id="KW-0863">Zinc-finger</keyword>
<proteinExistence type="inferred from homology"/>
<sequence length="382" mass="41996">KHLADEFGIPYVETSAKTRQGVDDAFYTLVREIRKFKERGGDKRRRGGKRSKARLRCSLIIEARFKFDNRLYGWRLEFSQRFRLQHRTPGAAHAGVFRSQRGRFQHISHWRHAKTCGLEPGGEQHNYFFGSVDLTAELRTPGALHTPGPLTQQQQQQSLLSTPPIKSEPKQEPKVVLSSTVRVSTLDNSCSTISTDTINSIVCSSSAGLTLVPLCQPSIVYKEVSGLLLAPDSTNSASSRATSGASVGDTFSASYITGSGVDFGATSGTISGASSGLSAGAEAAASPAEAGGEREKPHCCTVPDCDRRFSRSDELTRHLRTHTGQKPFQCPLCSRSFSRSDHLTTHTPDSHRVKNRSLCDHCDRSVREIRREKTHARIQQTG</sequence>
<feature type="domain" description="C2H2-type" evidence="15">
    <location>
        <begin position="298"/>
        <end position="327"/>
    </location>
</feature>
<keyword evidence="9" id="KW-0805">Transcription regulation</keyword>
<evidence type="ECO:0000256" key="9">
    <source>
        <dbReference type="ARBA" id="ARBA00023015"/>
    </source>
</evidence>
<comment type="subcellular location">
    <subcellularLocation>
        <location evidence="2">Cytoplasm</location>
    </subcellularLocation>
    <subcellularLocation>
        <location evidence="1">Nucleus</location>
    </subcellularLocation>
</comment>
<evidence type="ECO:0000313" key="16">
    <source>
        <dbReference type="Proteomes" id="UP000095280"/>
    </source>
</evidence>
<evidence type="ECO:0000256" key="11">
    <source>
        <dbReference type="ARBA" id="ARBA00023163"/>
    </source>
</evidence>
<dbReference type="SUPFAM" id="SSF52540">
    <property type="entry name" value="P-loop containing nucleoside triphosphate hydrolases"/>
    <property type="match status" value="1"/>
</dbReference>
<dbReference type="Gene3D" id="3.40.50.300">
    <property type="entry name" value="P-loop containing nucleotide triphosphate hydrolases"/>
    <property type="match status" value="1"/>
</dbReference>
<dbReference type="GO" id="GO:0005634">
    <property type="term" value="C:nucleus"/>
    <property type="evidence" value="ECO:0007669"/>
    <property type="project" value="UniProtKB-SubCell"/>
</dbReference>
<feature type="domain" description="C2H2-type" evidence="15">
    <location>
        <begin position="328"/>
        <end position="356"/>
    </location>
</feature>
<evidence type="ECO:0000256" key="7">
    <source>
        <dbReference type="ARBA" id="ARBA00022771"/>
    </source>
</evidence>
<dbReference type="InterPro" id="IPR027417">
    <property type="entry name" value="P-loop_NTPase"/>
</dbReference>
<feature type="compositionally biased region" description="Low complexity" evidence="14">
    <location>
        <begin position="149"/>
        <end position="164"/>
    </location>
</feature>
<keyword evidence="4" id="KW-0963">Cytoplasm</keyword>
<keyword evidence="16" id="KW-1185">Reference proteome</keyword>
<evidence type="ECO:0000256" key="6">
    <source>
        <dbReference type="ARBA" id="ARBA00022737"/>
    </source>
</evidence>
<keyword evidence="12" id="KW-0539">Nucleus</keyword>
<dbReference type="GO" id="GO:0005525">
    <property type="term" value="F:GTP binding"/>
    <property type="evidence" value="ECO:0007669"/>
    <property type="project" value="InterPro"/>
</dbReference>
<protein>
    <submittedName>
        <fullName evidence="17">C2H2-type domain-containing protein</fullName>
    </submittedName>
</protein>
<evidence type="ECO:0000256" key="14">
    <source>
        <dbReference type="SAM" id="MobiDB-lite"/>
    </source>
</evidence>
<keyword evidence="10" id="KW-0238">DNA-binding</keyword>
<evidence type="ECO:0000256" key="2">
    <source>
        <dbReference type="ARBA" id="ARBA00004496"/>
    </source>
</evidence>
<dbReference type="PROSITE" id="PS00028">
    <property type="entry name" value="ZINC_FINGER_C2H2_1"/>
    <property type="match status" value="2"/>
</dbReference>
<dbReference type="FunFam" id="3.30.160.60:FF:000092">
    <property type="entry name" value="Early growth response protein 3"/>
    <property type="match status" value="1"/>
</dbReference>
<dbReference type="GO" id="GO:0008270">
    <property type="term" value="F:zinc ion binding"/>
    <property type="evidence" value="ECO:0007669"/>
    <property type="project" value="UniProtKB-KW"/>
</dbReference>
<keyword evidence="8" id="KW-0862">Zinc</keyword>
<dbReference type="InterPro" id="IPR013087">
    <property type="entry name" value="Znf_C2H2_type"/>
</dbReference>
<organism evidence="16 17">
    <name type="scientific">Macrostomum lignano</name>
    <dbReference type="NCBI Taxonomy" id="282301"/>
    <lineage>
        <taxon>Eukaryota</taxon>
        <taxon>Metazoa</taxon>
        <taxon>Spiralia</taxon>
        <taxon>Lophotrochozoa</taxon>
        <taxon>Platyhelminthes</taxon>
        <taxon>Rhabditophora</taxon>
        <taxon>Macrostomorpha</taxon>
        <taxon>Macrostomida</taxon>
        <taxon>Macrostomidae</taxon>
        <taxon>Macrostomum</taxon>
    </lineage>
</organism>
<evidence type="ECO:0000256" key="4">
    <source>
        <dbReference type="ARBA" id="ARBA00022490"/>
    </source>
</evidence>
<dbReference type="GO" id="GO:0000981">
    <property type="term" value="F:DNA-binding transcription factor activity, RNA polymerase II-specific"/>
    <property type="evidence" value="ECO:0007669"/>
    <property type="project" value="TreeGrafter"/>
</dbReference>
<evidence type="ECO:0000313" key="17">
    <source>
        <dbReference type="WBParaSite" id="maker-uti_cns_0007962-snap-gene-0.2-mRNA-1"/>
    </source>
</evidence>
<keyword evidence="6" id="KW-0677">Repeat</keyword>
<comment type="similarity">
    <text evidence="3">Belongs to the EGR C2H2-type zinc-finger protein family.</text>
</comment>
<dbReference type="AlphaFoldDB" id="A0A1I8HV08"/>
<evidence type="ECO:0000256" key="3">
    <source>
        <dbReference type="ARBA" id="ARBA00005682"/>
    </source>
</evidence>
<dbReference type="GO" id="GO:0003924">
    <property type="term" value="F:GTPase activity"/>
    <property type="evidence" value="ECO:0007669"/>
    <property type="project" value="InterPro"/>
</dbReference>
<accession>A0A1I8HV08</accession>
<feature type="region of interest" description="Disordered" evidence="14">
    <location>
        <begin position="140"/>
        <end position="172"/>
    </location>
</feature>
<keyword evidence="5" id="KW-0479">Metal-binding</keyword>
<dbReference type="SUPFAM" id="SSF57667">
    <property type="entry name" value="beta-beta-alpha zinc fingers"/>
    <property type="match status" value="1"/>
</dbReference>
<evidence type="ECO:0000256" key="5">
    <source>
        <dbReference type="ARBA" id="ARBA00022723"/>
    </source>
</evidence>
<dbReference type="Pfam" id="PF00071">
    <property type="entry name" value="Ras"/>
    <property type="match status" value="1"/>
</dbReference>
<name>A0A1I8HV08_9PLAT</name>
<dbReference type="PROSITE" id="PS50157">
    <property type="entry name" value="ZINC_FINGER_C2H2_2"/>
    <property type="match status" value="2"/>
</dbReference>
<dbReference type="SMART" id="SM00355">
    <property type="entry name" value="ZnF_C2H2"/>
    <property type="match status" value="2"/>
</dbReference>